<dbReference type="AlphaFoldDB" id="G0UVZ8"/>
<dbReference type="InterPro" id="IPR051291">
    <property type="entry name" value="CIMAP"/>
</dbReference>
<evidence type="ECO:0000313" key="1">
    <source>
        <dbReference type="EMBL" id="CCC93564.1"/>
    </source>
</evidence>
<dbReference type="InterPro" id="IPR010736">
    <property type="entry name" value="SHIPPO-rpt"/>
</dbReference>
<gene>
    <name evidence="1" type="ORF">TCIL3000_10_3250</name>
</gene>
<dbReference type="PANTHER" id="PTHR21580:SF28">
    <property type="entry name" value="BOREALIN N-TERMINAL DOMAIN-CONTAINING PROTEIN-RELATED"/>
    <property type="match status" value="1"/>
</dbReference>
<sequence>MLPLPLFNLARGGILFQRVTMVGGFTEWAHLRQRDHRPGPMSYDLPPFNAQKRSILGKRHQQAVDFTVGPGQYKIPSTIGQCRSTVLRPEVVAVDAAGTDFPRKTTRDSSVSKKKKDRRACDLVNRTYLADAPAFSIYGKLKDPPPVSLAGPGDYEIPSSFGISGKGPTFGKRTVIPTSRDVVPGPASYDLPPFGKEKTVRKEIITAIERKHKEEPGPGPGSYDDPTTIAARLGQQRKSLVDAPTTGSRVLIFSGVSHVGPGPGAYGDVNRILMKTVKRTPIMREPTIKASKANKEDAADSHLPEEYNLPSDFDYSYTKGVSFGARTVIKNSAAVHDRVGPGSYDVVKPLASIKGGRFAQHPYDANAAARTSPNRREASNSVGGSFYNPNLDAIKPTKTYCIPGFGAARRFTEPTTSGSHCYNIRPLSPGRGTVFFRGDYSKRGCVKPQESSQLMYNVKNGTISETVEQNKGFTFGVRYPARATYQVCKPYDETTNINCVYGDELTWCVKCT</sequence>
<dbReference type="Pfam" id="PF07004">
    <property type="entry name" value="SHIPPO-rpt"/>
    <property type="match status" value="1"/>
</dbReference>
<reference evidence="1" key="1">
    <citation type="journal article" date="2012" name="Proc. Natl. Acad. Sci. U.S.A.">
        <title>Antigenic diversity is generated by distinct evolutionary mechanisms in African trypanosome species.</title>
        <authorList>
            <person name="Jackson A.P."/>
            <person name="Berry A."/>
            <person name="Aslett M."/>
            <person name="Allison H.C."/>
            <person name="Burton P."/>
            <person name="Vavrova-Anderson J."/>
            <person name="Brown R."/>
            <person name="Browne H."/>
            <person name="Corton N."/>
            <person name="Hauser H."/>
            <person name="Gamble J."/>
            <person name="Gilderthorp R."/>
            <person name="Marcello L."/>
            <person name="McQuillan J."/>
            <person name="Otto T.D."/>
            <person name="Quail M.A."/>
            <person name="Sanders M.J."/>
            <person name="van Tonder A."/>
            <person name="Ginger M.L."/>
            <person name="Field M.C."/>
            <person name="Barry J.D."/>
            <person name="Hertz-Fowler C."/>
            <person name="Berriman M."/>
        </authorList>
    </citation>
    <scope>NUCLEOTIDE SEQUENCE</scope>
    <source>
        <strain evidence="1">IL3000</strain>
    </source>
</reference>
<accession>G0UVZ8</accession>
<protein>
    <recommendedName>
        <fullName evidence="2">Sperm-tail PG-rich repeat</fullName>
    </recommendedName>
</protein>
<name>G0UVZ8_TRYCI</name>
<organism evidence="1">
    <name type="scientific">Trypanosoma congolense (strain IL3000)</name>
    <dbReference type="NCBI Taxonomy" id="1068625"/>
    <lineage>
        <taxon>Eukaryota</taxon>
        <taxon>Discoba</taxon>
        <taxon>Euglenozoa</taxon>
        <taxon>Kinetoplastea</taxon>
        <taxon>Metakinetoplastina</taxon>
        <taxon>Trypanosomatida</taxon>
        <taxon>Trypanosomatidae</taxon>
        <taxon>Trypanosoma</taxon>
        <taxon>Nannomonas</taxon>
    </lineage>
</organism>
<evidence type="ECO:0008006" key="2">
    <source>
        <dbReference type="Google" id="ProtNLM"/>
    </source>
</evidence>
<dbReference type="PANTHER" id="PTHR21580">
    <property type="entry name" value="SHIPPO-1-RELATED"/>
    <property type="match status" value="1"/>
</dbReference>
<dbReference type="EMBL" id="HE575323">
    <property type="protein sequence ID" value="CCC93564.1"/>
    <property type="molecule type" value="Genomic_DNA"/>
</dbReference>
<proteinExistence type="predicted"/>
<dbReference type="VEuPathDB" id="TriTrypDB:TcIL3000_10_3250"/>